<reference evidence="2" key="1">
    <citation type="submission" date="2021-02" db="EMBL/GenBank/DDBJ databases">
        <authorList>
            <person name="Nowell W R."/>
        </authorList>
    </citation>
    <scope>NUCLEOTIDE SEQUENCE</scope>
</reference>
<proteinExistence type="predicted"/>
<comment type="caution">
    <text evidence="2">The sequence shown here is derived from an EMBL/GenBank/DDBJ whole genome shotgun (WGS) entry which is preliminary data.</text>
</comment>
<evidence type="ECO:0000313" key="1">
    <source>
        <dbReference type="EMBL" id="CAF4969267.1"/>
    </source>
</evidence>
<dbReference type="AlphaFoldDB" id="A0A822CCK0"/>
<feature type="non-terminal residue" evidence="2">
    <location>
        <position position="35"/>
    </location>
</feature>
<gene>
    <name evidence="1" type="ORF">QYT958_LOCUS35051</name>
    <name evidence="2" type="ORF">QYT958_LOCUS41337</name>
</gene>
<protein>
    <submittedName>
        <fullName evidence="2">Uncharacterized protein</fullName>
    </submittedName>
</protein>
<sequence>MVNLSNQTNGCFSDIDIDNIVESLFIDDDKEDAYD</sequence>
<dbReference type="Proteomes" id="UP000663848">
    <property type="component" value="Unassembled WGS sequence"/>
</dbReference>
<evidence type="ECO:0000313" key="2">
    <source>
        <dbReference type="EMBL" id="CAF5040259.1"/>
    </source>
</evidence>
<dbReference type="EMBL" id="CAJOBR010025982">
    <property type="protein sequence ID" value="CAF4969267.1"/>
    <property type="molecule type" value="Genomic_DNA"/>
</dbReference>
<evidence type="ECO:0000313" key="3">
    <source>
        <dbReference type="Proteomes" id="UP000663848"/>
    </source>
</evidence>
<organism evidence="2 3">
    <name type="scientific">Rotaria socialis</name>
    <dbReference type="NCBI Taxonomy" id="392032"/>
    <lineage>
        <taxon>Eukaryota</taxon>
        <taxon>Metazoa</taxon>
        <taxon>Spiralia</taxon>
        <taxon>Gnathifera</taxon>
        <taxon>Rotifera</taxon>
        <taxon>Eurotatoria</taxon>
        <taxon>Bdelloidea</taxon>
        <taxon>Philodinida</taxon>
        <taxon>Philodinidae</taxon>
        <taxon>Rotaria</taxon>
    </lineage>
</organism>
<name>A0A822CCK0_9BILA</name>
<dbReference type="EMBL" id="CAJOBR010046642">
    <property type="protein sequence ID" value="CAF5040259.1"/>
    <property type="molecule type" value="Genomic_DNA"/>
</dbReference>
<accession>A0A822CCK0</accession>